<dbReference type="Proteomes" id="UP000037397">
    <property type="component" value="Unassembled WGS sequence"/>
</dbReference>
<proteinExistence type="predicted"/>
<keyword evidence="2" id="KW-1185">Reference proteome</keyword>
<sequence>MTPRIPRIRPAVAVVLVVAVLVAGWGWSKWHGSDGQVAHRAAAELRDLPGVEKVVAIDDPSGAALTLRRSATPEQVEAALVRAQEAVNGGDLGLVRVRMGSAATSLSEHDSDRSRDARVLRAVSGLPEGTAKVWGDGQYIDVSAPDARRVPVVRAVMAAMAAEEIRSVQVETVGGTSQGRVQVGRDVRPARAVTVLDHLMPLAPRTYSVRVAVQAVRLLLDPGSASDVASALRTEQRALRTAWPSATYLSAVASSTEGLRLRGMGDPAPALSVVEQLGRRGIAVDSIDTDISSVDLGEGPGRGAESFPRVAAAVAALEPSLPTAARIGMAGTTGTTRSAFYGSPADLARLAEPMAAVQRRGYAVSWAAGRKQVEIAAVLPEGQEIDAGTSATAARLLRGLPWSGVGQVTVQQDATDDVKGVLVRLHSTATGRAREVTGEGYRVADPHVRRTFVDAWNSTATEK</sequence>
<dbReference type="OrthoDB" id="9806164at2"/>
<evidence type="ECO:0000313" key="1">
    <source>
        <dbReference type="EMBL" id="KNX38458.1"/>
    </source>
</evidence>
<dbReference type="AlphaFoldDB" id="A0A0L6CLR9"/>
<organism evidence="1 2">
    <name type="scientific">Luteipulveratus halotolerans</name>
    <dbReference type="NCBI Taxonomy" id="1631356"/>
    <lineage>
        <taxon>Bacteria</taxon>
        <taxon>Bacillati</taxon>
        <taxon>Actinomycetota</taxon>
        <taxon>Actinomycetes</taxon>
        <taxon>Micrococcales</taxon>
        <taxon>Dermacoccaceae</taxon>
        <taxon>Luteipulveratus</taxon>
    </lineage>
</organism>
<dbReference type="EMBL" id="LAIR01000002">
    <property type="protein sequence ID" value="KNX38458.1"/>
    <property type="molecule type" value="Genomic_DNA"/>
</dbReference>
<dbReference type="STRING" id="1631356.VV01_17015"/>
<evidence type="ECO:0000313" key="2">
    <source>
        <dbReference type="Proteomes" id="UP000037397"/>
    </source>
</evidence>
<name>A0A0L6CLR9_9MICO</name>
<comment type="caution">
    <text evidence="1">The sequence shown here is derived from an EMBL/GenBank/DDBJ whole genome shotgun (WGS) entry which is preliminary data.</text>
</comment>
<gene>
    <name evidence="1" type="ORF">VV01_17015</name>
</gene>
<protein>
    <submittedName>
        <fullName evidence="1">Uncharacterized protein</fullName>
    </submittedName>
</protein>
<accession>A0A0L6CLR9</accession>
<reference evidence="2" key="1">
    <citation type="submission" date="2015-03" db="EMBL/GenBank/DDBJ databases">
        <title>Luteipulveratus halotolerans sp. nov., a novel actinobacterium (Dermacoccaceae) from Sarawak, Malaysia.</title>
        <authorList>
            <person name="Juboi H."/>
            <person name="Basik A."/>
            <person name="Shamsul S.S."/>
            <person name="Arnold P."/>
            <person name="Schmitt E.K."/>
            <person name="Sanglier J.-J."/>
            <person name="Yeo T."/>
        </authorList>
    </citation>
    <scope>NUCLEOTIDE SEQUENCE [LARGE SCALE GENOMIC DNA]</scope>
    <source>
        <strain evidence="2">C296001</strain>
    </source>
</reference>
<dbReference type="RefSeq" id="WP_050670924.1">
    <property type="nucleotide sequence ID" value="NZ_LAIR01000002.1"/>
</dbReference>